<dbReference type="PIRSF" id="PIRSF016281">
    <property type="entry name" value="EIF-3_zeta"/>
    <property type="match status" value="1"/>
</dbReference>
<gene>
    <name evidence="6" type="ORF">BB561_002051</name>
</gene>
<dbReference type="STRING" id="133385.A0A2T9YS08"/>
<feature type="region of interest" description="Disordered" evidence="5">
    <location>
        <begin position="124"/>
        <end position="152"/>
    </location>
</feature>
<keyword evidence="7" id="KW-1185">Reference proteome</keyword>
<reference evidence="6 7" key="1">
    <citation type="journal article" date="2018" name="MBio">
        <title>Comparative Genomics Reveals the Core Gene Toolbox for the Fungus-Insect Symbiosis.</title>
        <authorList>
            <person name="Wang Y."/>
            <person name="Stata M."/>
            <person name="Wang W."/>
            <person name="Stajich J.E."/>
            <person name="White M.M."/>
            <person name="Moncalvo J.M."/>
        </authorList>
    </citation>
    <scope>NUCLEOTIDE SEQUENCE [LARGE SCALE GENOMIC DNA]</scope>
    <source>
        <strain evidence="6 7">SWE-8-4</strain>
    </source>
</reference>
<keyword evidence="4" id="KW-0648">Protein biosynthesis</keyword>
<evidence type="ECO:0000256" key="1">
    <source>
        <dbReference type="ARBA" id="ARBA00022490"/>
    </source>
</evidence>
<evidence type="ECO:0000256" key="3">
    <source>
        <dbReference type="ARBA" id="ARBA00022884"/>
    </source>
</evidence>
<organism evidence="6 7">
    <name type="scientific">Smittium simulii</name>
    <dbReference type="NCBI Taxonomy" id="133385"/>
    <lineage>
        <taxon>Eukaryota</taxon>
        <taxon>Fungi</taxon>
        <taxon>Fungi incertae sedis</taxon>
        <taxon>Zoopagomycota</taxon>
        <taxon>Kickxellomycotina</taxon>
        <taxon>Harpellomycetes</taxon>
        <taxon>Harpellales</taxon>
        <taxon>Legeriomycetaceae</taxon>
        <taxon>Smittium</taxon>
    </lineage>
</organism>
<dbReference type="Proteomes" id="UP000245383">
    <property type="component" value="Unassembled WGS sequence"/>
</dbReference>
<evidence type="ECO:0000256" key="4">
    <source>
        <dbReference type="ARBA" id="ARBA00022917"/>
    </source>
</evidence>
<name>A0A2T9YS08_9FUNG</name>
<proteinExistence type="predicted"/>
<dbReference type="GO" id="GO:0003723">
    <property type="term" value="F:RNA binding"/>
    <property type="evidence" value="ECO:0007669"/>
    <property type="project" value="UniProtKB-KW"/>
</dbReference>
<accession>A0A2T9YS08</accession>
<dbReference type="InterPro" id="IPR007783">
    <property type="entry name" value="eIF3d"/>
</dbReference>
<evidence type="ECO:0000313" key="7">
    <source>
        <dbReference type="Proteomes" id="UP000245383"/>
    </source>
</evidence>
<evidence type="ECO:0000256" key="5">
    <source>
        <dbReference type="SAM" id="MobiDB-lite"/>
    </source>
</evidence>
<keyword evidence="1" id="KW-0963">Cytoplasm</keyword>
<protein>
    <recommendedName>
        <fullName evidence="8">Eukaryotic translation initiation factor 3 subunit D</fullName>
    </recommendedName>
</protein>
<dbReference type="Pfam" id="PF05091">
    <property type="entry name" value="eIF-3_zeta"/>
    <property type="match status" value="1"/>
</dbReference>
<dbReference type="PANTHER" id="PTHR12399">
    <property type="entry name" value="EUKARYOTIC TRANSLATION INITIATION FACTOR 3 SUBUNIT 7"/>
    <property type="match status" value="1"/>
</dbReference>
<evidence type="ECO:0000313" key="6">
    <source>
        <dbReference type="EMBL" id="PVU95096.1"/>
    </source>
</evidence>
<feature type="region of interest" description="Disordered" evidence="5">
    <location>
        <begin position="52"/>
        <end position="73"/>
    </location>
</feature>
<sequence length="567" mass="63742">MSDLPSFLLPKILDAPISWGPDIDPNESTISEAPYTPFSKFDRIGKVADWASMDGSKGQSDNKGGQKGKQSRDMAYQSYGSNQDSTFAFQEADNNADFSLVDNRTTAAKKAEINARAASKRFNNNSTNARRNGMQRLGRSAPQTKQNQRLQPKKRIAFRRANNMMDYKKMQKARVPSIEVGKDWVQLQEIDFNRMNSLSFEEPSFSEFGKFGEILEYKVALERITPKNELPLAKPTAVRFNVTAIEDPVMSQIADENKAKVFVTDAVLTTLMTSTRSIYPWEIFVTRVGDKLYFDKRDNGPIDTLTVNENASDPPNEYSEKSNINSSSSLATEALEINNRIFLQTIDPKLVIKAENPNPFNSEDSEVLDDGCYVYNLFDLNARVHDDEQDDTEVEATTDCIMAVRSQIDAVVGKSIDNTIMIRALNQFDIKSQGAGGVIDWNTKFITQRGAIIATELKNNATKLGKWAFQAYINKISSLKLAFVTRSNPRNNEGFRFVSVINFKPLELINQLGFNPIKAWGIVKALTDLCLNLDEGRYVILRDPAKQSIRLYQTPNLEINTTEAETD</sequence>
<evidence type="ECO:0008006" key="8">
    <source>
        <dbReference type="Google" id="ProtNLM"/>
    </source>
</evidence>
<dbReference type="OrthoDB" id="16538at2759"/>
<comment type="caution">
    <text evidence="6">The sequence shown here is derived from an EMBL/GenBank/DDBJ whole genome shotgun (WGS) entry which is preliminary data.</text>
</comment>
<dbReference type="GO" id="GO:0003743">
    <property type="term" value="F:translation initiation factor activity"/>
    <property type="evidence" value="ECO:0007669"/>
    <property type="project" value="UniProtKB-KW"/>
</dbReference>
<keyword evidence="2" id="KW-0396">Initiation factor</keyword>
<dbReference type="EMBL" id="MBFR01000065">
    <property type="protein sequence ID" value="PVU95096.1"/>
    <property type="molecule type" value="Genomic_DNA"/>
</dbReference>
<evidence type="ECO:0000256" key="2">
    <source>
        <dbReference type="ARBA" id="ARBA00022540"/>
    </source>
</evidence>
<keyword evidence="3" id="KW-0694">RNA-binding</keyword>
<dbReference type="AlphaFoldDB" id="A0A2T9YS08"/>
<dbReference type="PANTHER" id="PTHR12399:SF0">
    <property type="entry name" value="EUKARYOTIC TRANSLATION INITIATION FACTOR 3 SUBUNIT D"/>
    <property type="match status" value="1"/>
</dbReference>
<dbReference type="GO" id="GO:0005852">
    <property type="term" value="C:eukaryotic translation initiation factor 3 complex"/>
    <property type="evidence" value="ECO:0007669"/>
    <property type="project" value="InterPro"/>
</dbReference>
<feature type="compositionally biased region" description="Polar residues" evidence="5">
    <location>
        <begin position="141"/>
        <end position="150"/>
    </location>
</feature>